<gene>
    <name evidence="1" type="ORF">CRU78_02005</name>
</gene>
<evidence type="ECO:0000313" key="1">
    <source>
        <dbReference type="EMBL" id="MQM29373.1"/>
    </source>
</evidence>
<dbReference type="PANTHER" id="PTHR36112">
    <property type="entry name" value="RIBOSOMAL RNA SMALL SUBUNIT METHYLTRANSFERASE J"/>
    <property type="match status" value="1"/>
</dbReference>
<dbReference type="AlphaFoldDB" id="A0A6A7RPA7"/>
<accession>A0A6A7RPA7</accession>
<keyword evidence="1" id="KW-0808">Transferase</keyword>
<sequence>MNSPLIMAASPIWQSKAELYSKALGLVCLSGDGSGQPVESASSLGTSLSLIVGERLRLDNKNGLAFEIDFDLDHINYRKREIGRKNLLARALGIEKNITRVVDLSCGMARDSVLLSQLGFQVQAYERCAVLWSMLVEAQKLSTRPEVKAIRFVNENSLDVLSRLSQAELKKQSFYFDPMFPETKKDALPKKEMQIFRELVGLDLDSVDVAKRAAEVKVARLVIKRPRKAEPLFEKPRYFLAGRLIRYDVYQF</sequence>
<dbReference type="SUPFAM" id="SSF53335">
    <property type="entry name" value="S-adenosyl-L-methionine-dependent methyltransferases"/>
    <property type="match status" value="1"/>
</dbReference>
<reference evidence="1 2" key="1">
    <citation type="submission" date="2017-09" db="EMBL/GenBank/DDBJ databases">
        <title>Metagenomic Analysis Reveals Denitrifying Candidatus Accumulibacter and Flanking Population as a Source of N2O.</title>
        <authorList>
            <person name="Gao H."/>
            <person name="Mao Y."/>
            <person name="Zhao X."/>
            <person name="Liu W.-T."/>
            <person name="Zhang T."/>
            <person name="Wells G."/>
        </authorList>
    </citation>
    <scope>NUCLEOTIDE SEQUENCE [LARGE SCALE GENOMIC DNA]</scope>
    <source>
        <strain evidence="1">CANDO_2_IC</strain>
    </source>
</reference>
<comment type="caution">
    <text evidence="1">The sequence shown here is derived from an EMBL/GenBank/DDBJ whole genome shotgun (WGS) entry which is preliminary data.</text>
</comment>
<dbReference type="Gene3D" id="3.40.50.150">
    <property type="entry name" value="Vaccinia Virus protein VP39"/>
    <property type="match status" value="1"/>
</dbReference>
<name>A0A6A7RPA7_9PROT</name>
<dbReference type="EMBL" id="PDHS01000039">
    <property type="protein sequence ID" value="MQM29373.1"/>
    <property type="molecule type" value="Genomic_DNA"/>
</dbReference>
<dbReference type="PANTHER" id="PTHR36112:SF1">
    <property type="entry name" value="RIBOSOMAL RNA SMALL SUBUNIT METHYLTRANSFERASE J"/>
    <property type="match status" value="1"/>
</dbReference>
<protein>
    <submittedName>
        <fullName evidence="1">16S rRNA methyltransferase</fullName>
    </submittedName>
</protein>
<organism evidence="1 2">
    <name type="scientific">Candidatus Accumulibacter phosphatis</name>
    <dbReference type="NCBI Taxonomy" id="327160"/>
    <lineage>
        <taxon>Bacteria</taxon>
        <taxon>Pseudomonadati</taxon>
        <taxon>Pseudomonadota</taxon>
        <taxon>Betaproteobacteria</taxon>
        <taxon>Candidatus Accumulibacter</taxon>
    </lineage>
</organism>
<dbReference type="Pfam" id="PF04445">
    <property type="entry name" value="SAM_MT"/>
    <property type="match status" value="1"/>
</dbReference>
<dbReference type="GO" id="GO:0008990">
    <property type="term" value="F:rRNA (guanine-N2-)-methyltransferase activity"/>
    <property type="evidence" value="ECO:0007669"/>
    <property type="project" value="InterPro"/>
</dbReference>
<evidence type="ECO:0000313" key="2">
    <source>
        <dbReference type="Proteomes" id="UP000342300"/>
    </source>
</evidence>
<dbReference type="Proteomes" id="UP000342300">
    <property type="component" value="Unassembled WGS sequence"/>
</dbReference>
<dbReference type="InterPro" id="IPR007536">
    <property type="entry name" value="16SrRNA_methylTrfase_J"/>
</dbReference>
<keyword evidence="1" id="KW-0489">Methyltransferase</keyword>
<dbReference type="InterPro" id="IPR029063">
    <property type="entry name" value="SAM-dependent_MTases_sf"/>
</dbReference>
<proteinExistence type="predicted"/>